<accession>A0A3S9HIW7</accession>
<dbReference type="GO" id="GO:0008381">
    <property type="term" value="F:mechanosensitive monoatomic ion channel activity"/>
    <property type="evidence" value="ECO:0007669"/>
    <property type="project" value="UniProtKB-ARBA"/>
</dbReference>
<keyword evidence="5 7" id="KW-0472">Membrane</keyword>
<dbReference type="Gene3D" id="2.30.30.60">
    <property type="match status" value="1"/>
</dbReference>
<sequence>MIKLSRSLMSPLFPLRAQHLLKNLPGLLLGLALSASAVAGPLDALIPKPAVAAPAAAPAVPAAGVAGESAKDAEALRISDRLDKVQTLLANLNQADAATQKGSAHWAQAERRRFWLEMERQAYLQHLAALEGIRAHRARQAEKVAAGSSASAVEPQNTQQLTLRGLIEQEINNLQRNLAIQERYLDTIGGELQRSEADLRQAQENLEKTSALGKERSQAAAALELSRHKKNAWSASLAAIDARMRFSRMRLQERRELVLAMNAAAPSDSVQVPANVLLEEEFARIASNQKRYQEQQQQLDNNANLLQNSLADLEQQQEKINTALSNEKTKNREDLEKKKQDFPQQMQWLQLRLETNAIHFGILSDLLMADLLQAAYWREYLAYTESSQSNSLEILNARSTLWQQNLNEVEKSTQIAAGIAQDQVAYFSKSEQAGSEDLKRHWQERQDAYAEALTDLRRSRMRFSELKEIVDHGSNKTIAMRVDYWGDKLRNGASNAWNLELFSVNDVINVDGQNVTIDRPVTIGKMLMAIMLLTIGFAIAVFIVNRIEKLLVQRGKFAEVSIKIGKRWLLSAIFIILLINSLLLVRIPLTVFAFLGGAVAIGLGFGMQTLLKNLISGLMMLLERPFKPGDTIEVGGLRGTVVDMSVRAAVVRDVNGIDTLIPNSSFLEQNVTNWTYSSSMVRQGIKVGIAYGSDVRLAAKLLEEDVLRHGQISSAQKPEILLEDFAADALLFGVYYWLDMSTGVVGRQVASDLRFMVEASFRKHEIAIAFPQRDVHLDSATPLRIQIERPDSKREEKLASPT</sequence>
<dbReference type="Gene3D" id="3.30.70.100">
    <property type="match status" value="1"/>
</dbReference>
<keyword evidence="2" id="KW-1003">Cell membrane</keyword>
<feature type="domain" description="Mechanosensitive ion channel MscS" evidence="8">
    <location>
        <begin position="609"/>
        <end position="675"/>
    </location>
</feature>
<dbReference type="Proteomes" id="UP000275663">
    <property type="component" value="Chromosome"/>
</dbReference>
<dbReference type="InterPro" id="IPR011066">
    <property type="entry name" value="MscS_channel_C_sf"/>
</dbReference>
<dbReference type="EMBL" id="CP034464">
    <property type="protein sequence ID" value="AZP12051.1"/>
    <property type="molecule type" value="Genomic_DNA"/>
</dbReference>
<evidence type="ECO:0000256" key="6">
    <source>
        <dbReference type="SAM" id="Coils"/>
    </source>
</evidence>
<dbReference type="Pfam" id="PF00924">
    <property type="entry name" value="MS_channel_2nd"/>
    <property type="match status" value="1"/>
</dbReference>
<evidence type="ECO:0000313" key="9">
    <source>
        <dbReference type="EMBL" id="AZP12051.1"/>
    </source>
</evidence>
<dbReference type="InterPro" id="IPR006685">
    <property type="entry name" value="MscS_channel_2nd"/>
</dbReference>
<evidence type="ECO:0000256" key="7">
    <source>
        <dbReference type="SAM" id="Phobius"/>
    </source>
</evidence>
<evidence type="ECO:0000313" key="10">
    <source>
        <dbReference type="Proteomes" id="UP000275663"/>
    </source>
</evidence>
<evidence type="ECO:0000256" key="2">
    <source>
        <dbReference type="ARBA" id="ARBA00022475"/>
    </source>
</evidence>
<proteinExistence type="predicted"/>
<dbReference type="InterPro" id="IPR023408">
    <property type="entry name" value="MscS_beta-dom_sf"/>
</dbReference>
<evidence type="ECO:0000256" key="3">
    <source>
        <dbReference type="ARBA" id="ARBA00022692"/>
    </source>
</evidence>
<dbReference type="RefSeq" id="WP_126127433.1">
    <property type="nucleotide sequence ID" value="NZ_CP034464.1"/>
</dbReference>
<dbReference type="InterPro" id="IPR010920">
    <property type="entry name" value="LSM_dom_sf"/>
</dbReference>
<dbReference type="GO" id="GO:0005886">
    <property type="term" value="C:plasma membrane"/>
    <property type="evidence" value="ECO:0007669"/>
    <property type="project" value="UniProtKB-SubCell"/>
</dbReference>
<feature type="coiled-coil region" evidence="6">
    <location>
        <begin position="185"/>
        <end position="212"/>
    </location>
</feature>
<evidence type="ECO:0000259" key="8">
    <source>
        <dbReference type="Pfam" id="PF00924"/>
    </source>
</evidence>
<dbReference type="AlphaFoldDB" id="A0A3S9HIW7"/>
<dbReference type="KEGG" id="upv:EJN92_08590"/>
<keyword evidence="3 7" id="KW-0812">Transmembrane</keyword>
<dbReference type="PANTHER" id="PTHR30347:SF1">
    <property type="entry name" value="MECHANOSENSITIVE CHANNEL MSCK"/>
    <property type="match status" value="1"/>
</dbReference>
<evidence type="ECO:0000256" key="5">
    <source>
        <dbReference type="ARBA" id="ARBA00023136"/>
    </source>
</evidence>
<keyword evidence="10" id="KW-1185">Reference proteome</keyword>
<feature type="transmembrane region" description="Helical" evidence="7">
    <location>
        <begin position="591"/>
        <end position="611"/>
    </location>
</feature>
<evidence type="ECO:0000256" key="1">
    <source>
        <dbReference type="ARBA" id="ARBA00004651"/>
    </source>
</evidence>
<dbReference type="InterPro" id="IPR052702">
    <property type="entry name" value="MscS-like_channel"/>
</dbReference>
<keyword evidence="6" id="KW-0175">Coiled coil</keyword>
<dbReference type="PANTHER" id="PTHR30347">
    <property type="entry name" value="POTASSIUM CHANNEL RELATED"/>
    <property type="match status" value="1"/>
</dbReference>
<feature type="transmembrane region" description="Helical" evidence="7">
    <location>
        <begin position="568"/>
        <end position="585"/>
    </location>
</feature>
<dbReference type="Gene3D" id="1.10.287.1260">
    <property type="match status" value="1"/>
</dbReference>
<feature type="transmembrane region" description="Helical" evidence="7">
    <location>
        <begin position="526"/>
        <end position="547"/>
    </location>
</feature>
<dbReference type="SUPFAM" id="SSF50182">
    <property type="entry name" value="Sm-like ribonucleoproteins"/>
    <property type="match status" value="1"/>
</dbReference>
<comment type="subcellular location">
    <subcellularLocation>
        <location evidence="1">Cell membrane</location>
        <topology evidence="1">Multi-pass membrane protein</topology>
    </subcellularLocation>
</comment>
<name>A0A3S9HIW7_9BURK</name>
<gene>
    <name evidence="9" type="ORF">EJN92_08590</name>
</gene>
<keyword evidence="4 7" id="KW-1133">Transmembrane helix</keyword>
<evidence type="ECO:0000256" key="4">
    <source>
        <dbReference type="ARBA" id="ARBA00022989"/>
    </source>
</evidence>
<protein>
    <submittedName>
        <fullName evidence="9">Mechanosensitive ion channel</fullName>
    </submittedName>
</protein>
<feature type="coiled-coil region" evidence="6">
    <location>
        <begin position="278"/>
        <end position="333"/>
    </location>
</feature>
<dbReference type="SUPFAM" id="SSF82689">
    <property type="entry name" value="Mechanosensitive channel protein MscS (YggB), C-terminal domain"/>
    <property type="match status" value="1"/>
</dbReference>
<organism evidence="9 10">
    <name type="scientific">Undibacterium parvum</name>
    <dbReference type="NCBI Taxonomy" id="401471"/>
    <lineage>
        <taxon>Bacteria</taxon>
        <taxon>Pseudomonadati</taxon>
        <taxon>Pseudomonadota</taxon>
        <taxon>Betaproteobacteria</taxon>
        <taxon>Burkholderiales</taxon>
        <taxon>Oxalobacteraceae</taxon>
        <taxon>Undibacterium</taxon>
    </lineage>
</organism>
<reference evidence="9 10" key="1">
    <citation type="journal article" date="2011" name="Int. J. Syst. Evol. Microbiol.">
        <title>Description of Undibacterium oligocarboniphilum sp. nov., isolated from purified water, and Undibacterium pigrum strain CCUG 49012 as the type strain of Undibacterium parvum sp. nov., and emended descriptions of the genus Undibacterium and the species Undibacterium pigrum.</title>
        <authorList>
            <person name="Eder W."/>
            <person name="Wanner G."/>
            <person name="Ludwig W."/>
            <person name="Busse H.J."/>
            <person name="Ziemke-Kageler F."/>
            <person name="Lang E."/>
        </authorList>
    </citation>
    <scope>NUCLEOTIDE SEQUENCE [LARGE SCALE GENOMIC DNA]</scope>
    <source>
        <strain evidence="9 10">DSM 23061</strain>
    </source>
</reference>